<organism evidence="2 3">
    <name type="scientific">Sorghum bicolor</name>
    <name type="common">Sorghum</name>
    <name type="synonym">Sorghum vulgare</name>
    <dbReference type="NCBI Taxonomy" id="4558"/>
    <lineage>
        <taxon>Eukaryota</taxon>
        <taxon>Viridiplantae</taxon>
        <taxon>Streptophyta</taxon>
        <taxon>Embryophyta</taxon>
        <taxon>Tracheophyta</taxon>
        <taxon>Spermatophyta</taxon>
        <taxon>Magnoliopsida</taxon>
        <taxon>Liliopsida</taxon>
        <taxon>Poales</taxon>
        <taxon>Poaceae</taxon>
        <taxon>PACMAD clade</taxon>
        <taxon>Panicoideae</taxon>
        <taxon>Andropogonodae</taxon>
        <taxon>Andropogoneae</taxon>
        <taxon>Sorghinae</taxon>
        <taxon>Sorghum</taxon>
    </lineage>
</organism>
<name>A0A1B6PQ33_SORBI</name>
<keyword evidence="1" id="KW-0472">Membrane</keyword>
<evidence type="ECO:0000256" key="1">
    <source>
        <dbReference type="SAM" id="Phobius"/>
    </source>
</evidence>
<accession>A0A1B6PQ33</accession>
<sequence length="69" mass="7909">MDGISCFRVLVAIFVVSLHICIINAHVYIYASHGKQTKHLIPWPNCFLCYMCLLPESTCLYFCNLIGNR</sequence>
<dbReference type="InParanoid" id="A0A1B6PQ33"/>
<dbReference type="Proteomes" id="UP000000768">
    <property type="component" value="Chromosome 5"/>
</dbReference>
<evidence type="ECO:0000313" key="2">
    <source>
        <dbReference type="EMBL" id="KXG27784.1"/>
    </source>
</evidence>
<protein>
    <submittedName>
        <fullName evidence="2">Uncharacterized protein</fullName>
    </submittedName>
</protein>
<gene>
    <name evidence="2" type="ORF">SORBI_3005G044200</name>
</gene>
<dbReference type="EMBL" id="CM000764">
    <property type="protein sequence ID" value="KXG27784.1"/>
    <property type="molecule type" value="Genomic_DNA"/>
</dbReference>
<reference evidence="2 3" key="1">
    <citation type="journal article" date="2009" name="Nature">
        <title>The Sorghum bicolor genome and the diversification of grasses.</title>
        <authorList>
            <person name="Paterson A.H."/>
            <person name="Bowers J.E."/>
            <person name="Bruggmann R."/>
            <person name="Dubchak I."/>
            <person name="Grimwood J."/>
            <person name="Gundlach H."/>
            <person name="Haberer G."/>
            <person name="Hellsten U."/>
            <person name="Mitros T."/>
            <person name="Poliakov A."/>
            <person name="Schmutz J."/>
            <person name="Spannagl M."/>
            <person name="Tang H."/>
            <person name="Wang X."/>
            <person name="Wicker T."/>
            <person name="Bharti A.K."/>
            <person name="Chapman J."/>
            <person name="Feltus F.A."/>
            <person name="Gowik U."/>
            <person name="Grigoriev I.V."/>
            <person name="Lyons E."/>
            <person name="Maher C.A."/>
            <person name="Martis M."/>
            <person name="Narechania A."/>
            <person name="Otillar R.P."/>
            <person name="Penning B.W."/>
            <person name="Salamov A.A."/>
            <person name="Wang Y."/>
            <person name="Zhang L."/>
            <person name="Carpita N.C."/>
            <person name="Freeling M."/>
            <person name="Gingle A.R."/>
            <person name="Hash C.T."/>
            <person name="Keller B."/>
            <person name="Klein P."/>
            <person name="Kresovich S."/>
            <person name="McCann M.C."/>
            <person name="Ming R."/>
            <person name="Peterson D.G."/>
            <person name="Mehboob-ur-Rahman"/>
            <person name="Ware D."/>
            <person name="Westhoff P."/>
            <person name="Mayer K.F."/>
            <person name="Messing J."/>
            <person name="Rokhsar D.S."/>
        </authorList>
    </citation>
    <scope>NUCLEOTIDE SEQUENCE [LARGE SCALE GENOMIC DNA]</scope>
    <source>
        <strain evidence="3">cv. BTx623</strain>
    </source>
</reference>
<evidence type="ECO:0000313" key="3">
    <source>
        <dbReference type="Proteomes" id="UP000000768"/>
    </source>
</evidence>
<proteinExistence type="predicted"/>
<dbReference type="AlphaFoldDB" id="A0A1B6PQ33"/>
<reference evidence="3" key="2">
    <citation type="journal article" date="2018" name="Plant J.">
        <title>The Sorghum bicolor reference genome: improved assembly, gene annotations, a transcriptome atlas, and signatures of genome organization.</title>
        <authorList>
            <person name="McCormick R.F."/>
            <person name="Truong S.K."/>
            <person name="Sreedasyam A."/>
            <person name="Jenkins J."/>
            <person name="Shu S."/>
            <person name="Sims D."/>
            <person name="Kennedy M."/>
            <person name="Amirebrahimi M."/>
            <person name="Weers B.D."/>
            <person name="McKinley B."/>
            <person name="Mattison A."/>
            <person name="Morishige D.T."/>
            <person name="Grimwood J."/>
            <person name="Schmutz J."/>
            <person name="Mullet J.E."/>
        </authorList>
    </citation>
    <scope>NUCLEOTIDE SEQUENCE [LARGE SCALE GENOMIC DNA]</scope>
    <source>
        <strain evidence="3">cv. BTx623</strain>
    </source>
</reference>
<keyword evidence="3" id="KW-1185">Reference proteome</keyword>
<feature type="transmembrane region" description="Helical" evidence="1">
    <location>
        <begin position="7"/>
        <end position="29"/>
    </location>
</feature>
<feature type="transmembrane region" description="Helical" evidence="1">
    <location>
        <begin position="41"/>
        <end position="63"/>
    </location>
</feature>
<keyword evidence="1" id="KW-0812">Transmembrane</keyword>
<keyword evidence="1" id="KW-1133">Transmembrane helix</keyword>
<dbReference type="Gramene" id="KXG27784">
    <property type="protein sequence ID" value="KXG27784"/>
    <property type="gene ID" value="SORBI_3005G044200"/>
</dbReference>